<organism evidence="3 4">
    <name type="scientific">Deinococcus arenae</name>
    <dbReference type="NCBI Taxonomy" id="1452751"/>
    <lineage>
        <taxon>Bacteria</taxon>
        <taxon>Thermotogati</taxon>
        <taxon>Deinococcota</taxon>
        <taxon>Deinococci</taxon>
        <taxon>Deinococcales</taxon>
        <taxon>Deinococcaceae</taxon>
        <taxon>Deinococcus</taxon>
    </lineage>
</organism>
<evidence type="ECO:0000313" key="3">
    <source>
        <dbReference type="EMBL" id="GGM30295.1"/>
    </source>
</evidence>
<dbReference type="RefSeq" id="WP_162621334.1">
    <property type="nucleotide sequence ID" value="NZ_BMQG01000001.1"/>
</dbReference>
<dbReference type="AlphaFoldDB" id="A0A8H9GI77"/>
<gene>
    <name evidence="3" type="ORF">GCM10008956_02910</name>
</gene>
<evidence type="ECO:0000256" key="1">
    <source>
        <dbReference type="SAM" id="MobiDB-lite"/>
    </source>
</evidence>
<evidence type="ECO:0008006" key="5">
    <source>
        <dbReference type="Google" id="ProtNLM"/>
    </source>
</evidence>
<dbReference type="EMBL" id="BMQG01000001">
    <property type="protein sequence ID" value="GGM30295.1"/>
    <property type="molecule type" value="Genomic_DNA"/>
</dbReference>
<evidence type="ECO:0000313" key="4">
    <source>
        <dbReference type="Proteomes" id="UP000600547"/>
    </source>
</evidence>
<accession>A0A8H9GI77</accession>
<comment type="caution">
    <text evidence="3">The sequence shown here is derived from an EMBL/GenBank/DDBJ whole genome shotgun (WGS) entry which is preliminary data.</text>
</comment>
<keyword evidence="2" id="KW-0732">Signal</keyword>
<evidence type="ECO:0000256" key="2">
    <source>
        <dbReference type="SAM" id="SignalP"/>
    </source>
</evidence>
<reference evidence="4" key="1">
    <citation type="journal article" date="2019" name="Int. J. Syst. Evol. Microbiol.">
        <title>The Global Catalogue of Microorganisms (GCM) 10K type strain sequencing project: providing services to taxonomists for standard genome sequencing and annotation.</title>
        <authorList>
            <consortium name="The Broad Institute Genomics Platform"/>
            <consortium name="The Broad Institute Genome Sequencing Center for Infectious Disease"/>
            <person name="Wu L."/>
            <person name="Ma J."/>
        </authorList>
    </citation>
    <scope>NUCLEOTIDE SEQUENCE [LARGE SCALE GENOMIC DNA]</scope>
    <source>
        <strain evidence="4">JCM 31047</strain>
    </source>
</reference>
<keyword evidence="4" id="KW-1185">Reference proteome</keyword>
<name>A0A8H9GI77_9DEIO</name>
<feature type="region of interest" description="Disordered" evidence="1">
    <location>
        <begin position="140"/>
        <end position="196"/>
    </location>
</feature>
<dbReference type="PROSITE" id="PS51257">
    <property type="entry name" value="PROKAR_LIPOPROTEIN"/>
    <property type="match status" value="1"/>
</dbReference>
<proteinExistence type="predicted"/>
<feature type="chain" id="PRO_5034602184" description="Lipoprotein" evidence="2">
    <location>
        <begin position="23"/>
        <end position="196"/>
    </location>
</feature>
<dbReference type="Proteomes" id="UP000600547">
    <property type="component" value="Unassembled WGS sequence"/>
</dbReference>
<feature type="signal peptide" evidence="2">
    <location>
        <begin position="1"/>
        <end position="22"/>
    </location>
</feature>
<sequence length="196" mass="19829">MKKLMLAAVGLTGLLAGCGSFGGAPDGSGNARVVGISTEYQLAGTGQFVGCDAVTNPTDITRATSTQVVVTFAAAGSISTVDVALKGTSSSQYDESQSFNVSQLGRDASGNYQVVFDFKSASGDFLPASIIVNPTPPAIRSPRSVTATDAAGPSMPTCASTRRPARPSRSPAPTWEAAPGRSTCIAAVPSAARRSP</sequence>
<protein>
    <recommendedName>
        <fullName evidence="5">Lipoprotein</fullName>
    </recommendedName>
</protein>
<feature type="compositionally biased region" description="Low complexity" evidence="1">
    <location>
        <begin position="159"/>
        <end position="174"/>
    </location>
</feature>